<keyword evidence="3" id="KW-1185">Reference proteome</keyword>
<dbReference type="EMBL" id="BAAAZG010000002">
    <property type="protein sequence ID" value="GAA4060750.1"/>
    <property type="molecule type" value="Genomic_DNA"/>
</dbReference>
<evidence type="ECO:0000259" key="1">
    <source>
        <dbReference type="Pfam" id="PF05050"/>
    </source>
</evidence>
<feature type="domain" description="Methyltransferase FkbM" evidence="1">
    <location>
        <begin position="101"/>
        <end position="245"/>
    </location>
</feature>
<evidence type="ECO:0000313" key="3">
    <source>
        <dbReference type="Proteomes" id="UP001500683"/>
    </source>
</evidence>
<gene>
    <name evidence="2" type="ORF">GCM10022214_11990</name>
</gene>
<proteinExistence type="predicted"/>
<dbReference type="PANTHER" id="PTHR34203">
    <property type="entry name" value="METHYLTRANSFERASE, FKBM FAMILY PROTEIN"/>
    <property type="match status" value="1"/>
</dbReference>
<dbReference type="Proteomes" id="UP001500683">
    <property type="component" value="Unassembled WGS sequence"/>
</dbReference>
<organism evidence="2 3">
    <name type="scientific">Actinomadura miaoliensis</name>
    <dbReference type="NCBI Taxonomy" id="430685"/>
    <lineage>
        <taxon>Bacteria</taxon>
        <taxon>Bacillati</taxon>
        <taxon>Actinomycetota</taxon>
        <taxon>Actinomycetes</taxon>
        <taxon>Streptosporangiales</taxon>
        <taxon>Thermomonosporaceae</taxon>
        <taxon>Actinomadura</taxon>
    </lineage>
</organism>
<dbReference type="InterPro" id="IPR029063">
    <property type="entry name" value="SAM-dependent_MTases_sf"/>
</dbReference>
<dbReference type="SUPFAM" id="SSF53335">
    <property type="entry name" value="S-adenosyl-L-methionine-dependent methyltransferases"/>
    <property type="match status" value="1"/>
</dbReference>
<dbReference type="InterPro" id="IPR006342">
    <property type="entry name" value="FkbM_mtfrase"/>
</dbReference>
<dbReference type="Pfam" id="PF05050">
    <property type="entry name" value="Methyltransf_21"/>
    <property type="match status" value="1"/>
</dbReference>
<dbReference type="PANTHER" id="PTHR34203:SF15">
    <property type="entry name" value="SLL1173 PROTEIN"/>
    <property type="match status" value="1"/>
</dbReference>
<dbReference type="Gene3D" id="3.40.50.150">
    <property type="entry name" value="Vaccinia Virus protein VP39"/>
    <property type="match status" value="1"/>
</dbReference>
<dbReference type="InterPro" id="IPR052514">
    <property type="entry name" value="SAM-dependent_MTase"/>
</dbReference>
<reference evidence="3" key="1">
    <citation type="journal article" date="2019" name="Int. J. Syst. Evol. Microbiol.">
        <title>The Global Catalogue of Microorganisms (GCM) 10K type strain sequencing project: providing services to taxonomists for standard genome sequencing and annotation.</title>
        <authorList>
            <consortium name="The Broad Institute Genomics Platform"/>
            <consortium name="The Broad Institute Genome Sequencing Center for Infectious Disease"/>
            <person name="Wu L."/>
            <person name="Ma J."/>
        </authorList>
    </citation>
    <scope>NUCLEOTIDE SEQUENCE [LARGE SCALE GENOMIC DNA]</scope>
    <source>
        <strain evidence="3">JCM 16702</strain>
    </source>
</reference>
<protein>
    <recommendedName>
        <fullName evidence="1">Methyltransferase FkbM domain-containing protein</fullName>
    </recommendedName>
</protein>
<comment type="caution">
    <text evidence="2">The sequence shown here is derived from an EMBL/GenBank/DDBJ whole genome shotgun (WGS) entry which is preliminary data.</text>
</comment>
<name>A0ABP7V6W8_9ACTN</name>
<dbReference type="NCBIfam" id="TIGR01444">
    <property type="entry name" value="fkbM_fam"/>
    <property type="match status" value="1"/>
</dbReference>
<accession>A0ABP7V6W8</accession>
<evidence type="ECO:0000313" key="2">
    <source>
        <dbReference type="EMBL" id="GAA4060750.1"/>
    </source>
</evidence>
<sequence>MPHVSNVDDVRGAPVSDRYLRPAAGAVVDPEEITELCARLRAPGCPPQGTVRLGPWELEYRHPRAFASTVELLFRDRIYDVDGLAPPGVIIDGGSWLGLSALHWRRLFPGARILAFEPDPELFEVLTGNLERNGAADVRAHNIALAGQKGELEFLATGTDAGSLRVRSAPGRITTVPAETLSGYVSEPVSLLKLNIEGSEWEVVDELGDRLAQVDQVLIEYHGFNELPQTLHRILGRLDEHGFTYIVSHFNERNRACVPPLRLTAGFRYFLLIYARRLGGTG</sequence>